<evidence type="ECO:0000313" key="3">
    <source>
        <dbReference type="Proteomes" id="UP000018201"/>
    </source>
</evidence>
<reference evidence="2" key="2">
    <citation type="submission" date="2013-10" db="EMBL/GenBank/DDBJ databases">
        <authorList>
            <person name="Aslett M."/>
        </authorList>
    </citation>
    <scope>NUCLEOTIDE SEQUENCE [LARGE SCALE GENOMIC DNA]</scope>
    <source>
        <strain evidence="2">Houghton</strain>
    </source>
</reference>
<feature type="compositionally biased region" description="Acidic residues" evidence="1">
    <location>
        <begin position="12"/>
        <end position="25"/>
    </location>
</feature>
<reference evidence="2" key="1">
    <citation type="submission" date="2013-10" db="EMBL/GenBank/DDBJ databases">
        <title>Genomic analysis of the causative agents of coccidiosis in chickens.</title>
        <authorList>
            <person name="Reid A.J."/>
            <person name="Blake D."/>
            <person name="Billington K."/>
            <person name="Browne H."/>
            <person name="Dunn M."/>
            <person name="Hung S."/>
            <person name="Kawahara F."/>
            <person name="Miranda-Saavedra D."/>
            <person name="Mourier T."/>
            <person name="Nagra H."/>
            <person name="Otto T.D."/>
            <person name="Rawlings N."/>
            <person name="Sanchez A."/>
            <person name="Sanders M."/>
            <person name="Subramaniam C."/>
            <person name="Tay Y."/>
            <person name="Dear P."/>
            <person name="Doerig C."/>
            <person name="Gruber A."/>
            <person name="Parkinson J."/>
            <person name="Shirley M."/>
            <person name="Wan K.L."/>
            <person name="Berriman M."/>
            <person name="Tomley F."/>
            <person name="Pain A."/>
        </authorList>
    </citation>
    <scope>NUCLEOTIDE SEQUENCE [LARGE SCALE GENOMIC DNA]</scope>
    <source>
        <strain evidence="2">Houghton</strain>
    </source>
</reference>
<gene>
    <name evidence="2" type="ORF">EPH_0049960</name>
</gene>
<proteinExistence type="predicted"/>
<dbReference type="VEuPathDB" id="ToxoDB:EPH_0049960"/>
<evidence type="ECO:0000256" key="1">
    <source>
        <dbReference type="SAM" id="MobiDB-lite"/>
    </source>
</evidence>
<accession>U6GI30</accession>
<organism evidence="2 3">
    <name type="scientific">Eimeria praecox</name>
    <dbReference type="NCBI Taxonomy" id="51316"/>
    <lineage>
        <taxon>Eukaryota</taxon>
        <taxon>Sar</taxon>
        <taxon>Alveolata</taxon>
        <taxon>Apicomplexa</taxon>
        <taxon>Conoidasida</taxon>
        <taxon>Coccidia</taxon>
        <taxon>Eucoccidiorida</taxon>
        <taxon>Eimeriorina</taxon>
        <taxon>Eimeriidae</taxon>
        <taxon>Eimeria</taxon>
    </lineage>
</organism>
<name>U6GI30_9EIME</name>
<evidence type="ECO:0000313" key="2">
    <source>
        <dbReference type="EMBL" id="CDI79825.1"/>
    </source>
</evidence>
<dbReference type="EMBL" id="HG691755">
    <property type="protein sequence ID" value="CDI79825.1"/>
    <property type="molecule type" value="Genomic_DNA"/>
</dbReference>
<dbReference type="OrthoDB" id="347955at2759"/>
<sequence>MEDPQQQQQDQQQEDQQQEEQQEDEQQQHEQHQQQQHEQQQLQHEQHQQQQQQQQEEEEAAGSPDDVLLEELSLPPQALKGLHECGVRTLGDVSLYSLQQLLRIRGVNAAAAAFLQQLLQHRYDRELAPD</sequence>
<feature type="compositionally biased region" description="Low complexity" evidence="1">
    <location>
        <begin position="33"/>
        <end position="54"/>
    </location>
</feature>
<dbReference type="AlphaFoldDB" id="U6GI30"/>
<dbReference type="Proteomes" id="UP000018201">
    <property type="component" value="Unassembled WGS sequence"/>
</dbReference>
<feature type="region of interest" description="Disordered" evidence="1">
    <location>
        <begin position="1"/>
        <end position="73"/>
    </location>
</feature>
<feature type="compositionally biased region" description="Low complexity" evidence="1">
    <location>
        <begin position="1"/>
        <end position="11"/>
    </location>
</feature>
<dbReference type="SUPFAM" id="SSF47789">
    <property type="entry name" value="C-terminal domain of RNA polymerase alpha subunit"/>
    <property type="match status" value="1"/>
</dbReference>
<protein>
    <submittedName>
        <fullName evidence="2">RNA polymerase Rpb3/Rpb11 dimerisation domain-containing protein, putative</fullName>
    </submittedName>
</protein>
<dbReference type="Gene3D" id="1.10.150.20">
    <property type="entry name" value="5' to 3' exonuclease, C-terminal subdomain"/>
    <property type="match status" value="1"/>
</dbReference>
<keyword evidence="3" id="KW-1185">Reference proteome</keyword>